<feature type="compositionally biased region" description="Low complexity" evidence="3">
    <location>
        <begin position="189"/>
        <end position="199"/>
    </location>
</feature>
<dbReference type="Gene3D" id="2.30.42.10">
    <property type="match status" value="1"/>
</dbReference>
<organism evidence="4 5">
    <name type="scientific">Daphnia pulex</name>
    <name type="common">Water flea</name>
    <dbReference type="NCBI Taxonomy" id="6669"/>
    <lineage>
        <taxon>Eukaryota</taxon>
        <taxon>Metazoa</taxon>
        <taxon>Ecdysozoa</taxon>
        <taxon>Arthropoda</taxon>
        <taxon>Crustacea</taxon>
        <taxon>Branchiopoda</taxon>
        <taxon>Diplostraca</taxon>
        <taxon>Cladocera</taxon>
        <taxon>Anomopoda</taxon>
        <taxon>Daphniidae</taxon>
        <taxon>Daphnia</taxon>
    </lineage>
</organism>
<feature type="compositionally biased region" description="Polar residues" evidence="3">
    <location>
        <begin position="362"/>
        <end position="375"/>
    </location>
</feature>
<evidence type="ECO:0000313" key="4">
    <source>
        <dbReference type="EMBL" id="EFX79824.1"/>
    </source>
</evidence>
<dbReference type="eggNOG" id="KOG3528">
    <property type="taxonomic scope" value="Eukaryota"/>
</dbReference>
<name>E9GLA9_DAPPU</name>
<dbReference type="AlphaFoldDB" id="E9GLA9"/>
<dbReference type="PANTHER" id="PTHR15963">
    <property type="entry name" value="GENERAL RECEPTOR FOR PHOSPHOINOSITIDES 1-ASSOCIATED SCAFFOLD PROTEIN-RELATED"/>
    <property type="match status" value="1"/>
</dbReference>
<dbReference type="EMBL" id="GL732550">
    <property type="protein sequence ID" value="EFX79824.1"/>
    <property type="molecule type" value="Genomic_DNA"/>
</dbReference>
<evidence type="ECO:0000313" key="5">
    <source>
        <dbReference type="Proteomes" id="UP000000305"/>
    </source>
</evidence>
<feature type="region of interest" description="Disordered" evidence="3">
    <location>
        <begin position="69"/>
        <end position="143"/>
    </location>
</feature>
<dbReference type="Proteomes" id="UP000000305">
    <property type="component" value="Unassembled WGS sequence"/>
</dbReference>
<accession>E9GLA9</accession>
<dbReference type="InterPro" id="IPR036034">
    <property type="entry name" value="PDZ_sf"/>
</dbReference>
<gene>
    <name evidence="4" type="ORF">DAPPUDRAFT_104119</name>
</gene>
<comment type="subcellular location">
    <subcellularLocation>
        <location evidence="1">Cytoplasm</location>
    </subcellularLocation>
</comment>
<dbReference type="OrthoDB" id="2272012at2759"/>
<dbReference type="InterPro" id="IPR052122">
    <property type="entry name" value="Intracell_Traff_Signaling_Reg"/>
</dbReference>
<protein>
    <submittedName>
        <fullName evidence="4">Uncharacterized protein</fullName>
    </submittedName>
</protein>
<dbReference type="HOGENOM" id="CLU_621519_0_0_1"/>
<feature type="compositionally biased region" description="Polar residues" evidence="3">
    <location>
        <begin position="100"/>
        <end position="117"/>
    </location>
</feature>
<evidence type="ECO:0000256" key="2">
    <source>
        <dbReference type="ARBA" id="ARBA00022490"/>
    </source>
</evidence>
<evidence type="ECO:0000256" key="1">
    <source>
        <dbReference type="ARBA" id="ARBA00004496"/>
    </source>
</evidence>
<keyword evidence="5" id="KW-1185">Reference proteome</keyword>
<keyword evidence="2" id="KW-0963">Cytoplasm</keyword>
<dbReference type="GO" id="GO:0005737">
    <property type="term" value="C:cytoplasm"/>
    <property type="evidence" value="ECO:0007669"/>
    <property type="project" value="UniProtKB-SubCell"/>
</dbReference>
<feature type="compositionally biased region" description="Polar residues" evidence="3">
    <location>
        <begin position="130"/>
        <end position="141"/>
    </location>
</feature>
<feature type="region of interest" description="Disordered" evidence="3">
    <location>
        <begin position="1"/>
        <end position="20"/>
    </location>
</feature>
<feature type="compositionally biased region" description="Polar residues" evidence="3">
    <location>
        <begin position="403"/>
        <end position="413"/>
    </location>
</feature>
<feature type="region of interest" description="Disordered" evidence="3">
    <location>
        <begin position="362"/>
        <end position="441"/>
    </location>
</feature>
<evidence type="ECO:0000256" key="3">
    <source>
        <dbReference type="SAM" id="MobiDB-lite"/>
    </source>
</evidence>
<dbReference type="InParanoid" id="E9GLA9"/>
<feature type="region of interest" description="Disordered" evidence="3">
    <location>
        <begin position="180"/>
        <end position="201"/>
    </location>
</feature>
<dbReference type="KEGG" id="dpx:DAPPUDRAFT_104119"/>
<dbReference type="STRING" id="6669.E9GLA9"/>
<sequence>MSSMTRSSFRDSGATLASSDSDRRTVIVERLNGSFGFTLQSYGIQYREESDVEIVTYVDFVDPIGHAHKAGLRSGMDKSRGSGPYYTMQHPSQIVVRRNPVTSPPSSCTPGSYSSKSLPRPQNHAESIHASPTASGSSSHTGPRCRQKGLSYLCIGRSSDCDCCFRPEAPHKMQSAVGCASEAHHRSKQQQQSQSLQRPRSVHLSCYKETSAASPDERYLIRPSDRTTSASCKAYGGYGFGYEYSTAKNHHANNAIACVNPRVNHPQYYGQYQPQSVAPHKSADDLLLAAQFQSQCHLNNFPHLRQPSVCQLLGVYPQFLRVLELTDFAQFQEPFHPVHRGPVQPTPQQPQVQTLDSISFYTRPTQPSAGHSTVGSRVPSELHHHRHHHPHSQQPHYRPFYQPQAQQQLNSPGNDDEGGFNEARRFRTLPAASNAKRADYR</sequence>
<dbReference type="PANTHER" id="PTHR15963:SF5">
    <property type="entry name" value="SHORT SPINDLE 6, ISOFORM A"/>
    <property type="match status" value="1"/>
</dbReference>
<reference evidence="4 5" key="1">
    <citation type="journal article" date="2011" name="Science">
        <title>The ecoresponsive genome of Daphnia pulex.</title>
        <authorList>
            <person name="Colbourne J.K."/>
            <person name="Pfrender M.E."/>
            <person name="Gilbert D."/>
            <person name="Thomas W.K."/>
            <person name="Tucker A."/>
            <person name="Oakley T.H."/>
            <person name="Tokishita S."/>
            <person name="Aerts A."/>
            <person name="Arnold G.J."/>
            <person name="Basu M.K."/>
            <person name="Bauer D.J."/>
            <person name="Caceres C.E."/>
            <person name="Carmel L."/>
            <person name="Casola C."/>
            <person name="Choi J.H."/>
            <person name="Detter J.C."/>
            <person name="Dong Q."/>
            <person name="Dusheyko S."/>
            <person name="Eads B.D."/>
            <person name="Frohlich T."/>
            <person name="Geiler-Samerotte K.A."/>
            <person name="Gerlach D."/>
            <person name="Hatcher P."/>
            <person name="Jogdeo S."/>
            <person name="Krijgsveld J."/>
            <person name="Kriventseva E.V."/>
            <person name="Kultz D."/>
            <person name="Laforsch C."/>
            <person name="Lindquist E."/>
            <person name="Lopez J."/>
            <person name="Manak J.R."/>
            <person name="Muller J."/>
            <person name="Pangilinan J."/>
            <person name="Patwardhan R.P."/>
            <person name="Pitluck S."/>
            <person name="Pritham E.J."/>
            <person name="Rechtsteiner A."/>
            <person name="Rho M."/>
            <person name="Rogozin I.B."/>
            <person name="Sakarya O."/>
            <person name="Salamov A."/>
            <person name="Schaack S."/>
            <person name="Shapiro H."/>
            <person name="Shiga Y."/>
            <person name="Skalitzky C."/>
            <person name="Smith Z."/>
            <person name="Souvorov A."/>
            <person name="Sung W."/>
            <person name="Tang Z."/>
            <person name="Tsuchiya D."/>
            <person name="Tu H."/>
            <person name="Vos H."/>
            <person name="Wang M."/>
            <person name="Wolf Y.I."/>
            <person name="Yamagata H."/>
            <person name="Yamada T."/>
            <person name="Ye Y."/>
            <person name="Shaw J.R."/>
            <person name="Andrews J."/>
            <person name="Crease T.J."/>
            <person name="Tang H."/>
            <person name="Lucas S.M."/>
            <person name="Robertson H.M."/>
            <person name="Bork P."/>
            <person name="Koonin E.V."/>
            <person name="Zdobnov E.M."/>
            <person name="Grigoriev I.V."/>
            <person name="Lynch M."/>
            <person name="Boore J.L."/>
        </authorList>
    </citation>
    <scope>NUCLEOTIDE SEQUENCE [LARGE SCALE GENOMIC DNA]</scope>
</reference>
<proteinExistence type="predicted"/>